<dbReference type="NCBIfam" id="NF002545">
    <property type="entry name" value="PRK02101.2-3"/>
    <property type="match status" value="1"/>
</dbReference>
<dbReference type="GO" id="GO:0005829">
    <property type="term" value="C:cytosol"/>
    <property type="evidence" value="ECO:0007669"/>
    <property type="project" value="TreeGrafter"/>
</dbReference>
<dbReference type="EMBL" id="LT607412">
    <property type="protein sequence ID" value="SCE70966.1"/>
    <property type="molecule type" value="Genomic_DNA"/>
</dbReference>
<proteinExistence type="predicted"/>
<organism evidence="2 3">
    <name type="scientific">Micromonospora coriariae</name>
    <dbReference type="NCBI Taxonomy" id="285665"/>
    <lineage>
        <taxon>Bacteria</taxon>
        <taxon>Bacillati</taxon>
        <taxon>Actinomycetota</taxon>
        <taxon>Actinomycetes</taxon>
        <taxon>Micromonosporales</taxon>
        <taxon>Micromonosporaceae</taxon>
        <taxon>Micromonospora</taxon>
    </lineage>
</organism>
<keyword evidence="3" id="KW-1185">Reference proteome</keyword>
<evidence type="ECO:0000313" key="3">
    <source>
        <dbReference type="Proteomes" id="UP000198243"/>
    </source>
</evidence>
<dbReference type="AlphaFoldDB" id="A0A1C4UGZ0"/>
<dbReference type="GO" id="GO:0033194">
    <property type="term" value="P:response to hydroperoxide"/>
    <property type="evidence" value="ECO:0007669"/>
    <property type="project" value="TreeGrafter"/>
</dbReference>
<dbReference type="Pfam" id="PF03883">
    <property type="entry name" value="H2O2_YaaD"/>
    <property type="match status" value="1"/>
</dbReference>
<name>A0A1C4UGZ0_9ACTN</name>
<gene>
    <name evidence="2" type="ORF">GA0070607_0626</name>
</gene>
<feature type="region of interest" description="Disordered" evidence="1">
    <location>
        <begin position="1"/>
        <end position="20"/>
    </location>
</feature>
<evidence type="ECO:0008006" key="4">
    <source>
        <dbReference type="Google" id="ProtNLM"/>
    </source>
</evidence>
<reference evidence="3" key="1">
    <citation type="submission" date="2016-06" db="EMBL/GenBank/DDBJ databases">
        <authorList>
            <person name="Varghese N."/>
            <person name="Submissions Spin"/>
        </authorList>
    </citation>
    <scope>NUCLEOTIDE SEQUENCE [LARGE SCALE GENOMIC DNA]</scope>
    <source>
        <strain evidence="3">DSM 44875</strain>
    </source>
</reference>
<dbReference type="InterPro" id="IPR005583">
    <property type="entry name" value="YaaA"/>
</dbReference>
<protein>
    <recommendedName>
        <fullName evidence="4">Peroxide stress protein YaaA</fullName>
    </recommendedName>
</protein>
<dbReference type="PANTHER" id="PTHR30283">
    <property type="entry name" value="PEROXIDE STRESS RESPONSE PROTEIN YAAA"/>
    <property type="match status" value="1"/>
</dbReference>
<dbReference type="PANTHER" id="PTHR30283:SF4">
    <property type="entry name" value="PEROXIDE STRESS RESISTANCE PROTEIN YAAA"/>
    <property type="match status" value="1"/>
</dbReference>
<evidence type="ECO:0000256" key="1">
    <source>
        <dbReference type="SAM" id="MobiDB-lite"/>
    </source>
</evidence>
<dbReference type="OrthoDB" id="3210767at2"/>
<evidence type="ECO:0000313" key="2">
    <source>
        <dbReference type="EMBL" id="SCE70966.1"/>
    </source>
</evidence>
<sequence>MLILLPPSEGKADAGTGRRWSPDRVALPELNPARERVLDALVALSAGPDEAAALAALGLSEGQRGELRRNARLRVAATAPAAQVYTGVLYEALDLASLPAAAQRTARRSILISSGLWGAVRLADRIPPYRCPIGARLPGVGALSAYWRPVLSPVLSAAAGSGPVLDLRSGAYAATWTPRGELAERTVTVRVLHEREVDGVPVRSVVSHFNKATKGRLVRDLLVAGVRPRTVAELIGALRELKHTVVEQAAAPGRARQVDLVVTDL</sequence>
<dbReference type="RefSeq" id="WP_089016803.1">
    <property type="nucleotide sequence ID" value="NZ_LT607412.1"/>
</dbReference>
<accession>A0A1C4UGZ0</accession>
<dbReference type="Proteomes" id="UP000198243">
    <property type="component" value="Chromosome I"/>
</dbReference>